<feature type="compositionally biased region" description="Basic and acidic residues" evidence="2">
    <location>
        <begin position="409"/>
        <end position="419"/>
    </location>
</feature>
<feature type="compositionally biased region" description="Polar residues" evidence="2">
    <location>
        <begin position="396"/>
        <end position="407"/>
    </location>
</feature>
<reference evidence="3" key="1">
    <citation type="thesis" date="2021" institute="BYU ScholarsArchive" country="Provo, UT, USA">
        <title>Applications of and Algorithms for Genome Assembly and Genomic Analyses with an Emphasis on Marine Teleosts.</title>
        <authorList>
            <person name="Pickett B.D."/>
        </authorList>
    </citation>
    <scope>NUCLEOTIDE SEQUENCE</scope>
    <source>
        <strain evidence="3">HI-2016</strain>
    </source>
</reference>
<evidence type="ECO:0000256" key="2">
    <source>
        <dbReference type="SAM" id="MobiDB-lite"/>
    </source>
</evidence>
<feature type="coiled-coil region" evidence="1">
    <location>
        <begin position="34"/>
        <end position="68"/>
    </location>
</feature>
<protein>
    <submittedName>
        <fullName evidence="3">Uncharacterized protein</fullName>
    </submittedName>
</protein>
<keyword evidence="1" id="KW-0175">Coiled coil</keyword>
<evidence type="ECO:0000256" key="1">
    <source>
        <dbReference type="SAM" id="Coils"/>
    </source>
</evidence>
<comment type="caution">
    <text evidence="3">The sequence shown here is derived from an EMBL/GenBank/DDBJ whole genome shotgun (WGS) entry which is preliminary data.</text>
</comment>
<keyword evidence="4" id="KW-1185">Reference proteome</keyword>
<dbReference type="EMBL" id="JAFBMS010000028">
    <property type="protein sequence ID" value="KAG9342384.1"/>
    <property type="molecule type" value="Genomic_DNA"/>
</dbReference>
<name>A0A8T2NQK7_9TELE</name>
<accession>A0A8T2NQK7</accession>
<feature type="compositionally biased region" description="Basic and acidic residues" evidence="2">
    <location>
        <begin position="181"/>
        <end position="190"/>
    </location>
</feature>
<feature type="region of interest" description="Disordered" evidence="2">
    <location>
        <begin position="350"/>
        <end position="371"/>
    </location>
</feature>
<dbReference type="Proteomes" id="UP000824540">
    <property type="component" value="Unassembled WGS sequence"/>
</dbReference>
<evidence type="ECO:0000313" key="3">
    <source>
        <dbReference type="EMBL" id="KAG9342384.1"/>
    </source>
</evidence>
<dbReference type="OrthoDB" id="427030at2759"/>
<organism evidence="3 4">
    <name type="scientific">Albula glossodonta</name>
    <name type="common">roundjaw bonefish</name>
    <dbReference type="NCBI Taxonomy" id="121402"/>
    <lineage>
        <taxon>Eukaryota</taxon>
        <taxon>Metazoa</taxon>
        <taxon>Chordata</taxon>
        <taxon>Craniata</taxon>
        <taxon>Vertebrata</taxon>
        <taxon>Euteleostomi</taxon>
        <taxon>Actinopterygii</taxon>
        <taxon>Neopterygii</taxon>
        <taxon>Teleostei</taxon>
        <taxon>Albuliformes</taxon>
        <taxon>Albulidae</taxon>
        <taxon>Albula</taxon>
    </lineage>
</organism>
<dbReference type="AlphaFoldDB" id="A0A8T2NQK7"/>
<sequence length="419" mass="46432">MSDCVTFHAQLAYILDVLANKALEEICKVVDDGYAVLRFEVSRHQKENEALKRKLQLMELRVAQSSERRELLQSTDLAQGGHTFKRSTADEDRFPVEERIFSQQTDAGLRRGEEVTVTDEEDVVLQPVITKEEDGQVLLIKEERHEDQRTSELQVVEATGRERAVELRAGECQETQNKPANHTEELSEQHRTRHGVWEVSGPEPVLKAEAETESAHQGENQQRTGRLNHLDFEFEMSDRPGQLGTYCTEESANTETEDPCCSYSTGMDPECLSIPFADGQDMNGCDLTFITPGKYKQHGPSVSAFAAPPCVRYIPGSPDLPSTADSLQKSRLSWRTCLLCSGSGRLGWPGPSQVMGSKAKLSSSSPPGPWDALRDASIPPTSQTCHLVCLPTEGSCPTLSELDSSNPGERMEQTDTLTH</sequence>
<evidence type="ECO:0000313" key="4">
    <source>
        <dbReference type="Proteomes" id="UP000824540"/>
    </source>
</evidence>
<proteinExistence type="predicted"/>
<feature type="region of interest" description="Disordered" evidence="2">
    <location>
        <begin position="396"/>
        <end position="419"/>
    </location>
</feature>
<gene>
    <name evidence="3" type="ORF">JZ751_016379</name>
</gene>
<feature type="region of interest" description="Disordered" evidence="2">
    <location>
        <begin position="173"/>
        <end position="200"/>
    </location>
</feature>